<reference evidence="3 4" key="1">
    <citation type="submission" date="2024-09" db="EMBL/GenBank/DDBJ databases">
        <authorList>
            <person name="Sun Q."/>
            <person name="Mori K."/>
        </authorList>
    </citation>
    <scope>NUCLEOTIDE SEQUENCE [LARGE SCALE GENOMIC DNA]</scope>
    <source>
        <strain evidence="3 4">TISTR 1856</strain>
    </source>
</reference>
<organism evidence="3 4">
    <name type="scientific">Kineococcus gynurae</name>
    <dbReference type="NCBI Taxonomy" id="452979"/>
    <lineage>
        <taxon>Bacteria</taxon>
        <taxon>Bacillati</taxon>
        <taxon>Actinomycetota</taxon>
        <taxon>Actinomycetes</taxon>
        <taxon>Kineosporiales</taxon>
        <taxon>Kineosporiaceae</taxon>
        <taxon>Kineococcus</taxon>
    </lineage>
</organism>
<keyword evidence="4" id="KW-1185">Reference proteome</keyword>
<evidence type="ECO:0000256" key="1">
    <source>
        <dbReference type="SAM" id="MobiDB-lite"/>
    </source>
</evidence>
<dbReference type="InterPro" id="IPR049575">
    <property type="entry name" value="RsiG-like"/>
</dbReference>
<comment type="caution">
    <text evidence="3">The sequence shown here is derived from an EMBL/GenBank/DDBJ whole genome shotgun (WGS) entry which is preliminary data.</text>
</comment>
<name>A0ABV5LPN6_9ACTN</name>
<sequence>MSTGYQAGGRRPLDRILAPEFLAGVEDLPLEEVRDRRNLAEQEEADLSYARRLLQGRLDILGSESRRRAGDDGAVAVTGTRTDAELVLALTDVLTEARRSDHGSGRHTSVAPSRVGEHRRRAEAAVADPQLSDPGALDDEALEEATAQLQELESELSGDRHRVQVVMDSLTEEISRRYRDGDVSVDDALRTAR</sequence>
<feature type="domain" description="RsiG-like" evidence="2">
    <location>
        <begin position="21"/>
        <end position="75"/>
    </location>
</feature>
<evidence type="ECO:0000313" key="3">
    <source>
        <dbReference type="EMBL" id="MFB9376019.1"/>
    </source>
</evidence>
<evidence type="ECO:0000259" key="2">
    <source>
        <dbReference type="Pfam" id="PF22802"/>
    </source>
</evidence>
<dbReference type="Proteomes" id="UP001589748">
    <property type="component" value="Unassembled WGS sequence"/>
</dbReference>
<feature type="domain" description="RsiG-like" evidence="2">
    <location>
        <begin position="129"/>
        <end position="189"/>
    </location>
</feature>
<accession>A0ABV5LPN6</accession>
<dbReference type="Pfam" id="PF22802">
    <property type="entry name" value="RsiG"/>
    <property type="match status" value="2"/>
</dbReference>
<dbReference type="InterPro" id="IPR055209">
    <property type="entry name" value="RsiG-like_dom"/>
</dbReference>
<feature type="region of interest" description="Disordered" evidence="1">
    <location>
        <begin position="98"/>
        <end position="136"/>
    </location>
</feature>
<evidence type="ECO:0000313" key="4">
    <source>
        <dbReference type="Proteomes" id="UP001589748"/>
    </source>
</evidence>
<dbReference type="CDD" id="cd21107">
    <property type="entry name" value="RsiG"/>
    <property type="match status" value="1"/>
</dbReference>
<protein>
    <submittedName>
        <fullName evidence="3">Aerial mycelium formation protein</fullName>
    </submittedName>
</protein>
<dbReference type="RefSeq" id="WP_380139518.1">
    <property type="nucleotide sequence ID" value="NZ_JBHLUI010000012.1"/>
</dbReference>
<gene>
    <name evidence="3" type="ORF">ACFFVI_03460</name>
</gene>
<dbReference type="EMBL" id="JBHMDM010000001">
    <property type="protein sequence ID" value="MFB9376019.1"/>
    <property type="molecule type" value="Genomic_DNA"/>
</dbReference>
<proteinExistence type="predicted"/>